<gene>
    <name evidence="1" type="ORF">AVDCRST_MAG47-1307</name>
</gene>
<name>A0A6J4MXH8_9ACTN</name>
<evidence type="ECO:0000313" key="1">
    <source>
        <dbReference type="EMBL" id="CAA9371817.1"/>
    </source>
</evidence>
<sequence length="159" mass="17776">MERLEDAPFPVGADDEVELFLQWLRYLRGAVVRKVAGLGEDEARWTPEGRLIPLIGIVHHLTRVEWRWIDGSMGGQDVSRTESEFRPGPELTVEQALAAYQDRAAATEAAVRSMPLSQRSEGDPDKDLRWVLIHLVNETARHAGHADAVRELLDGTTGE</sequence>
<protein>
    <recommendedName>
        <fullName evidence="2">Mini-circle protein</fullName>
    </recommendedName>
</protein>
<dbReference type="InterPro" id="IPR007061">
    <property type="entry name" value="MST-like"/>
</dbReference>
<dbReference type="AlphaFoldDB" id="A0A6J4MXH8"/>
<accession>A0A6J4MXH8</accession>
<dbReference type="InterPro" id="IPR034660">
    <property type="entry name" value="DinB/YfiT-like"/>
</dbReference>
<reference evidence="1" key="1">
    <citation type="submission" date="2020-02" db="EMBL/GenBank/DDBJ databases">
        <authorList>
            <person name="Meier V. D."/>
        </authorList>
    </citation>
    <scope>NUCLEOTIDE SEQUENCE</scope>
    <source>
        <strain evidence="1">AVDCRST_MAG47</strain>
    </source>
</reference>
<evidence type="ECO:0008006" key="2">
    <source>
        <dbReference type="Google" id="ProtNLM"/>
    </source>
</evidence>
<organism evidence="1">
    <name type="scientific">uncultured Nocardioidaceae bacterium</name>
    <dbReference type="NCBI Taxonomy" id="253824"/>
    <lineage>
        <taxon>Bacteria</taxon>
        <taxon>Bacillati</taxon>
        <taxon>Actinomycetota</taxon>
        <taxon>Actinomycetes</taxon>
        <taxon>Propionibacteriales</taxon>
        <taxon>Nocardioidaceae</taxon>
        <taxon>environmental samples</taxon>
    </lineage>
</organism>
<proteinExistence type="predicted"/>
<dbReference type="Pfam" id="PF04978">
    <property type="entry name" value="MST"/>
    <property type="match status" value="1"/>
</dbReference>
<dbReference type="EMBL" id="CADCUK010000093">
    <property type="protein sequence ID" value="CAA9371817.1"/>
    <property type="molecule type" value="Genomic_DNA"/>
</dbReference>
<dbReference type="Gene3D" id="1.20.120.450">
    <property type="entry name" value="dinb family like domain"/>
    <property type="match status" value="1"/>
</dbReference>
<dbReference type="SUPFAM" id="SSF109854">
    <property type="entry name" value="DinB/YfiT-like putative metalloenzymes"/>
    <property type="match status" value="1"/>
</dbReference>